<organism evidence="2 3">
    <name type="scientific">Kitasatospora arboriphila</name>
    <dbReference type="NCBI Taxonomy" id="258052"/>
    <lineage>
        <taxon>Bacteria</taxon>
        <taxon>Bacillati</taxon>
        <taxon>Actinomycetota</taxon>
        <taxon>Actinomycetes</taxon>
        <taxon>Kitasatosporales</taxon>
        <taxon>Streptomycetaceae</taxon>
        <taxon>Kitasatospora</taxon>
    </lineage>
</organism>
<name>A0ABN1TCN6_9ACTN</name>
<keyword evidence="1" id="KW-0472">Membrane</keyword>
<gene>
    <name evidence="2" type="ORF">GCM10009663_14820</name>
</gene>
<sequence>MHSTSVSRVRQLMTVQGYRGPVLLALLVLLVAAVPRATGIVAVGGAVVAVCLVALGALGCVAALVAAAMPVAAATALWRRRGRLRRPGNSVLAGCAVLAAAALLAFSLPAADWAMAFVALAGGAATVVLWFGWLFSDAPAAAVRPAGNWRWAVSPLLLAATAVLLHFQVPQQARFALARPALSSFAERAEHVAAGDGRLPQPSHLGTYPVDDVTAVGVRGFRFTVPGSGLLERTGFAYLPDGPPEDEVSYTHRSGPWYTWSDHEDL</sequence>
<keyword evidence="1" id="KW-1133">Transmembrane helix</keyword>
<evidence type="ECO:0000256" key="1">
    <source>
        <dbReference type="SAM" id="Phobius"/>
    </source>
</evidence>
<keyword evidence="3" id="KW-1185">Reference proteome</keyword>
<evidence type="ECO:0000313" key="2">
    <source>
        <dbReference type="EMBL" id="GAA1074870.1"/>
    </source>
</evidence>
<keyword evidence="1" id="KW-0812">Transmembrane</keyword>
<comment type="caution">
    <text evidence="2">The sequence shown here is derived from an EMBL/GenBank/DDBJ whole genome shotgun (WGS) entry which is preliminary data.</text>
</comment>
<dbReference type="Proteomes" id="UP001499987">
    <property type="component" value="Unassembled WGS sequence"/>
</dbReference>
<accession>A0ABN1TCN6</accession>
<feature type="transmembrane region" description="Helical" evidence="1">
    <location>
        <begin position="114"/>
        <end position="136"/>
    </location>
</feature>
<feature type="transmembrane region" description="Helical" evidence="1">
    <location>
        <begin position="47"/>
        <end position="78"/>
    </location>
</feature>
<reference evidence="2 3" key="1">
    <citation type="journal article" date="2019" name="Int. J. Syst. Evol. Microbiol.">
        <title>The Global Catalogue of Microorganisms (GCM) 10K type strain sequencing project: providing services to taxonomists for standard genome sequencing and annotation.</title>
        <authorList>
            <consortium name="The Broad Institute Genomics Platform"/>
            <consortium name="The Broad Institute Genome Sequencing Center for Infectious Disease"/>
            <person name="Wu L."/>
            <person name="Ma J."/>
        </authorList>
    </citation>
    <scope>NUCLEOTIDE SEQUENCE [LARGE SCALE GENOMIC DNA]</scope>
    <source>
        <strain evidence="2 3">JCM 13002</strain>
    </source>
</reference>
<dbReference type="EMBL" id="BAAALD010000009">
    <property type="protein sequence ID" value="GAA1074870.1"/>
    <property type="molecule type" value="Genomic_DNA"/>
</dbReference>
<protein>
    <submittedName>
        <fullName evidence="2">Uncharacterized protein</fullName>
    </submittedName>
</protein>
<proteinExistence type="predicted"/>
<feature type="transmembrane region" description="Helical" evidence="1">
    <location>
        <begin position="90"/>
        <end position="108"/>
    </location>
</feature>
<evidence type="ECO:0000313" key="3">
    <source>
        <dbReference type="Proteomes" id="UP001499987"/>
    </source>
</evidence>
<dbReference type="RefSeq" id="WP_344622680.1">
    <property type="nucleotide sequence ID" value="NZ_BAAALD010000009.1"/>
</dbReference>
<feature type="transmembrane region" description="Helical" evidence="1">
    <location>
        <begin position="148"/>
        <end position="167"/>
    </location>
</feature>